<sequence>MQLTNILLTILCRTLSVCFTSTKIARVFNSLSCWCFLLIQFGIPTLIVIPLYVIANAKYGVKGLSVPLLLSSQDNKYNERTWAYIPSTMKDQKQNKFFLQVFLLSNI</sequence>
<keyword evidence="1" id="KW-0812">Transmembrane</keyword>
<keyword evidence="3" id="KW-1185">Reference proteome</keyword>
<organism evidence="2 3">
    <name type="scientific">Ancylostoma ceylanicum</name>
    <dbReference type="NCBI Taxonomy" id="53326"/>
    <lineage>
        <taxon>Eukaryota</taxon>
        <taxon>Metazoa</taxon>
        <taxon>Ecdysozoa</taxon>
        <taxon>Nematoda</taxon>
        <taxon>Chromadorea</taxon>
        <taxon>Rhabditida</taxon>
        <taxon>Rhabditina</taxon>
        <taxon>Rhabditomorpha</taxon>
        <taxon>Strongyloidea</taxon>
        <taxon>Ancylostomatidae</taxon>
        <taxon>Ancylostomatinae</taxon>
        <taxon>Ancylostoma</taxon>
    </lineage>
</organism>
<evidence type="ECO:0000313" key="3">
    <source>
        <dbReference type="Proteomes" id="UP000024635"/>
    </source>
</evidence>
<accession>A0A016VR00</accession>
<gene>
    <name evidence="2" type="primary">Acey_s0006.g2828</name>
    <name evidence="2" type="ORF">Y032_0006g2828</name>
</gene>
<protein>
    <submittedName>
        <fullName evidence="2">Uncharacterized protein</fullName>
    </submittedName>
</protein>
<dbReference type="AlphaFoldDB" id="A0A016VR00"/>
<name>A0A016VR00_9BILA</name>
<dbReference type="InterPro" id="IPR019426">
    <property type="entry name" value="7TM_GPCR_serpentine_rcpt_Srv"/>
</dbReference>
<keyword evidence="1" id="KW-1133">Transmembrane helix</keyword>
<keyword evidence="1" id="KW-0472">Membrane</keyword>
<proteinExistence type="predicted"/>
<dbReference type="Pfam" id="PF10323">
    <property type="entry name" value="7TM_GPCR_Srv"/>
    <property type="match status" value="1"/>
</dbReference>
<reference evidence="3" key="1">
    <citation type="journal article" date="2015" name="Nat. Genet.">
        <title>The genome and transcriptome of the zoonotic hookworm Ancylostoma ceylanicum identify infection-specific gene families.</title>
        <authorList>
            <person name="Schwarz E.M."/>
            <person name="Hu Y."/>
            <person name="Antoshechkin I."/>
            <person name="Miller M.M."/>
            <person name="Sternberg P.W."/>
            <person name="Aroian R.V."/>
        </authorList>
    </citation>
    <scope>NUCLEOTIDE SEQUENCE</scope>
    <source>
        <strain evidence="3">HY135</strain>
    </source>
</reference>
<evidence type="ECO:0000313" key="2">
    <source>
        <dbReference type="EMBL" id="EYC29183.1"/>
    </source>
</evidence>
<evidence type="ECO:0000256" key="1">
    <source>
        <dbReference type="SAM" id="Phobius"/>
    </source>
</evidence>
<dbReference type="EMBL" id="JARK01001342">
    <property type="protein sequence ID" value="EYC29183.1"/>
    <property type="molecule type" value="Genomic_DNA"/>
</dbReference>
<comment type="caution">
    <text evidence="2">The sequence shown here is derived from an EMBL/GenBank/DDBJ whole genome shotgun (WGS) entry which is preliminary data.</text>
</comment>
<feature type="transmembrane region" description="Helical" evidence="1">
    <location>
        <begin position="36"/>
        <end position="55"/>
    </location>
</feature>
<dbReference type="Proteomes" id="UP000024635">
    <property type="component" value="Unassembled WGS sequence"/>
</dbReference>